<organism evidence="2 3">
    <name type="scientific">Acidiphilium acidophilum</name>
    <name type="common">Thiobacillus acidophilus</name>
    <dbReference type="NCBI Taxonomy" id="76588"/>
    <lineage>
        <taxon>Bacteria</taxon>
        <taxon>Pseudomonadati</taxon>
        <taxon>Pseudomonadota</taxon>
        <taxon>Alphaproteobacteria</taxon>
        <taxon>Acetobacterales</taxon>
        <taxon>Acidocellaceae</taxon>
        <taxon>Acidiphilium</taxon>
    </lineage>
</organism>
<dbReference type="InterPro" id="IPR016181">
    <property type="entry name" value="Acyl_CoA_acyltransferase"/>
</dbReference>
<keyword evidence="3" id="KW-1185">Reference proteome</keyword>
<dbReference type="PROSITE" id="PS51186">
    <property type="entry name" value="GNAT"/>
    <property type="match status" value="1"/>
</dbReference>
<dbReference type="PANTHER" id="PTHR43792">
    <property type="entry name" value="GNAT FAMILY, PUTATIVE (AFU_ORTHOLOGUE AFUA_3G00765)-RELATED-RELATED"/>
    <property type="match status" value="1"/>
</dbReference>
<accession>A0AAW9DUB7</accession>
<dbReference type="InterPro" id="IPR051531">
    <property type="entry name" value="N-acetyltransferase"/>
</dbReference>
<dbReference type="InterPro" id="IPR000182">
    <property type="entry name" value="GNAT_dom"/>
</dbReference>
<dbReference type="GO" id="GO:0016747">
    <property type="term" value="F:acyltransferase activity, transferring groups other than amino-acyl groups"/>
    <property type="evidence" value="ECO:0007669"/>
    <property type="project" value="InterPro"/>
</dbReference>
<dbReference type="Gene3D" id="3.40.630.30">
    <property type="match status" value="1"/>
</dbReference>
<evidence type="ECO:0000313" key="3">
    <source>
        <dbReference type="Proteomes" id="UP001279553"/>
    </source>
</evidence>
<dbReference type="PANTHER" id="PTHR43792:SF1">
    <property type="entry name" value="N-ACETYLTRANSFERASE DOMAIN-CONTAINING PROTEIN"/>
    <property type="match status" value="1"/>
</dbReference>
<evidence type="ECO:0000259" key="1">
    <source>
        <dbReference type="PROSITE" id="PS51186"/>
    </source>
</evidence>
<dbReference type="EMBL" id="JAWXYB010000018">
    <property type="protein sequence ID" value="MDX5932819.1"/>
    <property type="molecule type" value="Genomic_DNA"/>
</dbReference>
<comment type="caution">
    <text evidence="2">The sequence shown here is derived from an EMBL/GenBank/DDBJ whole genome shotgun (WGS) entry which is preliminary data.</text>
</comment>
<gene>
    <name evidence="2" type="ORF">SIL87_18870</name>
</gene>
<protein>
    <submittedName>
        <fullName evidence="2">GNAT family N-acetyltransferase</fullName>
    </submittedName>
</protein>
<evidence type="ECO:0000313" key="2">
    <source>
        <dbReference type="EMBL" id="MDX5932819.1"/>
    </source>
</evidence>
<name>A0AAW9DUB7_ACIAO</name>
<sequence>MTNPIWRATTARLRLDPVGWGDLADLTALKTDPRAFALMLGGVRTRERVAEELAEDITLWGRHGYGIWVVRGLNTGNFIGMAGLAARADGRGVALRFALWPEVRGAGLAREAAGAALRYGHDRAGLNRIVAVSRADNFASRTVLGAIGMSEAESFVRDNVPMLTYQSISPACPAASAPPYRGDGAGSGG</sequence>
<dbReference type="Proteomes" id="UP001279553">
    <property type="component" value="Unassembled WGS sequence"/>
</dbReference>
<reference evidence="2 3" key="1">
    <citation type="submission" date="2023-11" db="EMBL/GenBank/DDBJ databases">
        <title>MicrobeMod: A computational toolkit for identifying prokaryotic methylation and restriction-modification with nanopore sequencing.</title>
        <authorList>
            <person name="Crits-Christoph A."/>
            <person name="Kang S.C."/>
            <person name="Lee H."/>
            <person name="Ostrov N."/>
        </authorList>
    </citation>
    <scope>NUCLEOTIDE SEQUENCE [LARGE SCALE GENOMIC DNA]</scope>
    <source>
        <strain evidence="2 3">DSMZ 700</strain>
    </source>
</reference>
<proteinExistence type="predicted"/>
<dbReference type="AlphaFoldDB" id="A0AAW9DUB7"/>
<feature type="domain" description="N-acetyltransferase" evidence="1">
    <location>
        <begin position="13"/>
        <end position="175"/>
    </location>
</feature>
<dbReference type="Pfam" id="PF13302">
    <property type="entry name" value="Acetyltransf_3"/>
    <property type="match status" value="1"/>
</dbReference>
<dbReference type="RefSeq" id="WP_319615668.1">
    <property type="nucleotide sequence ID" value="NZ_JAWXYB010000018.1"/>
</dbReference>
<dbReference type="SUPFAM" id="SSF55729">
    <property type="entry name" value="Acyl-CoA N-acyltransferases (Nat)"/>
    <property type="match status" value="1"/>
</dbReference>